<protein>
    <submittedName>
        <fullName evidence="4">Uncharacterized protein</fullName>
    </submittedName>
</protein>
<dbReference type="GO" id="GO:0085020">
    <property type="term" value="P:protein K6-linked ubiquitination"/>
    <property type="evidence" value="ECO:0007669"/>
    <property type="project" value="TreeGrafter"/>
</dbReference>
<evidence type="ECO:0000313" key="4">
    <source>
        <dbReference type="EMBL" id="KAK3672017.1"/>
    </source>
</evidence>
<organism evidence="4 5">
    <name type="scientific">Recurvomyces mirabilis</name>
    <dbReference type="NCBI Taxonomy" id="574656"/>
    <lineage>
        <taxon>Eukaryota</taxon>
        <taxon>Fungi</taxon>
        <taxon>Dikarya</taxon>
        <taxon>Ascomycota</taxon>
        <taxon>Pezizomycotina</taxon>
        <taxon>Dothideomycetes</taxon>
        <taxon>Dothideomycetidae</taxon>
        <taxon>Mycosphaerellales</taxon>
        <taxon>Teratosphaeriaceae</taxon>
        <taxon>Recurvomyces</taxon>
    </lineage>
</organism>
<dbReference type="PANTHER" id="PTHR24171">
    <property type="entry name" value="ANKYRIN REPEAT DOMAIN-CONTAINING PROTEIN 39-RELATED"/>
    <property type="match status" value="1"/>
</dbReference>
<dbReference type="InterPro" id="IPR036770">
    <property type="entry name" value="Ankyrin_rpt-contain_sf"/>
</dbReference>
<proteinExistence type="predicted"/>
<keyword evidence="1" id="KW-0677">Repeat</keyword>
<dbReference type="Gene3D" id="1.25.40.20">
    <property type="entry name" value="Ankyrin repeat-containing domain"/>
    <property type="match status" value="1"/>
</dbReference>
<dbReference type="Pfam" id="PF12796">
    <property type="entry name" value="Ank_2"/>
    <property type="match status" value="1"/>
</dbReference>
<evidence type="ECO:0000256" key="1">
    <source>
        <dbReference type="ARBA" id="ARBA00022737"/>
    </source>
</evidence>
<evidence type="ECO:0000313" key="5">
    <source>
        <dbReference type="Proteomes" id="UP001274830"/>
    </source>
</evidence>
<dbReference type="PROSITE" id="PS50297">
    <property type="entry name" value="ANK_REP_REGION"/>
    <property type="match status" value="1"/>
</dbReference>
<dbReference type="PROSITE" id="PS50088">
    <property type="entry name" value="ANK_REPEAT"/>
    <property type="match status" value="1"/>
</dbReference>
<dbReference type="GO" id="GO:0004842">
    <property type="term" value="F:ubiquitin-protein transferase activity"/>
    <property type="evidence" value="ECO:0007669"/>
    <property type="project" value="TreeGrafter"/>
</dbReference>
<dbReference type="SMART" id="SM00248">
    <property type="entry name" value="ANK"/>
    <property type="match status" value="2"/>
</dbReference>
<evidence type="ECO:0000256" key="3">
    <source>
        <dbReference type="PROSITE-ProRule" id="PRU00023"/>
    </source>
</evidence>
<gene>
    <name evidence="4" type="ORF">LTR78_008192</name>
</gene>
<reference evidence="4" key="1">
    <citation type="submission" date="2023-07" db="EMBL/GenBank/DDBJ databases">
        <title>Black Yeasts Isolated from many extreme environments.</title>
        <authorList>
            <person name="Coleine C."/>
            <person name="Stajich J.E."/>
            <person name="Selbmann L."/>
        </authorList>
    </citation>
    <scope>NUCLEOTIDE SEQUENCE</scope>
    <source>
        <strain evidence="4">CCFEE 5485</strain>
    </source>
</reference>
<name>A0AAE0WJ04_9PEZI</name>
<keyword evidence="5" id="KW-1185">Reference proteome</keyword>
<accession>A0AAE0WJ04</accession>
<dbReference type="Proteomes" id="UP001274830">
    <property type="component" value="Unassembled WGS sequence"/>
</dbReference>
<dbReference type="InterPro" id="IPR002110">
    <property type="entry name" value="Ankyrin_rpt"/>
</dbReference>
<dbReference type="PANTHER" id="PTHR24171:SF8">
    <property type="entry name" value="BRCA1-ASSOCIATED RING DOMAIN PROTEIN 1"/>
    <property type="match status" value="1"/>
</dbReference>
<feature type="repeat" description="ANK" evidence="3">
    <location>
        <begin position="79"/>
        <end position="110"/>
    </location>
</feature>
<keyword evidence="2 3" id="KW-0040">ANK repeat</keyword>
<dbReference type="SUPFAM" id="SSF48403">
    <property type="entry name" value="Ankyrin repeat"/>
    <property type="match status" value="1"/>
</dbReference>
<dbReference type="EMBL" id="JAUTXT010000037">
    <property type="protein sequence ID" value="KAK3672017.1"/>
    <property type="molecule type" value="Genomic_DNA"/>
</dbReference>
<sequence>MGWKYPVEEAVKFYGPDRMQQLINEGNEANLICDRGATRLRRTIFESPLHAALSLPKRNVETIKKPFDRGADVHLPQADGRTPLHLATRLNDGVIELLCSRGANVNAQADDSCTPTHDVLRLLFGDDDHTQNILDTSDNFRPFLYVRNAFGDIVMDLLQARGDDYFLEAPGKKDRFPSQASDTLDAWAALEITFNHRSTRDLSLRILDLASYWLCEYTSRKNMIAVNEHKRYPENVYLRAPPLHK</sequence>
<evidence type="ECO:0000256" key="2">
    <source>
        <dbReference type="ARBA" id="ARBA00023043"/>
    </source>
</evidence>
<comment type="caution">
    <text evidence="4">The sequence shown here is derived from an EMBL/GenBank/DDBJ whole genome shotgun (WGS) entry which is preliminary data.</text>
</comment>
<dbReference type="AlphaFoldDB" id="A0AAE0WJ04"/>